<dbReference type="InParanoid" id="T1EFT3"/>
<dbReference type="OMA" id="GPYKECG"/>
<dbReference type="EMBL" id="KB097070">
    <property type="protein sequence ID" value="ESN99758.1"/>
    <property type="molecule type" value="Genomic_DNA"/>
</dbReference>
<dbReference type="EnsemblMetazoa" id="HelroT113546">
    <property type="protein sequence ID" value="HelroP113546"/>
    <property type="gene ID" value="HelroG113546"/>
</dbReference>
<dbReference type="RefSeq" id="XP_009022116.1">
    <property type="nucleotide sequence ID" value="XM_009023868.1"/>
</dbReference>
<accession>T1EFT3</accession>
<evidence type="ECO:0000313" key="4">
    <source>
        <dbReference type="Proteomes" id="UP000015101"/>
    </source>
</evidence>
<evidence type="ECO:0000313" key="2">
    <source>
        <dbReference type="EMBL" id="ESN99758.1"/>
    </source>
</evidence>
<dbReference type="GO" id="GO:0061709">
    <property type="term" value="P:reticulophagy"/>
    <property type="evidence" value="ECO:0000318"/>
    <property type="project" value="GO_Central"/>
</dbReference>
<dbReference type="GO" id="GO:0106300">
    <property type="term" value="P:protein-DNA covalent cross-linking repair"/>
    <property type="evidence" value="ECO:0000318"/>
    <property type="project" value="GO_Central"/>
</dbReference>
<feature type="transmembrane region" description="Helical" evidence="1">
    <location>
        <begin position="6"/>
        <end position="28"/>
    </location>
</feature>
<evidence type="ECO:0000313" key="3">
    <source>
        <dbReference type="EnsemblMetazoa" id="HelroP113546"/>
    </source>
</evidence>
<reference evidence="4" key="1">
    <citation type="submission" date="2012-12" db="EMBL/GenBank/DDBJ databases">
        <authorList>
            <person name="Hellsten U."/>
            <person name="Grimwood J."/>
            <person name="Chapman J.A."/>
            <person name="Shapiro H."/>
            <person name="Aerts A."/>
            <person name="Otillar R.P."/>
            <person name="Terry A.Y."/>
            <person name="Boore J.L."/>
            <person name="Simakov O."/>
            <person name="Marletaz F."/>
            <person name="Cho S.-J."/>
            <person name="Edsinger-Gonzales E."/>
            <person name="Havlak P."/>
            <person name="Kuo D.-H."/>
            <person name="Larsson T."/>
            <person name="Lv J."/>
            <person name="Arendt D."/>
            <person name="Savage R."/>
            <person name="Osoegawa K."/>
            <person name="de Jong P."/>
            <person name="Lindberg D.R."/>
            <person name="Seaver E.C."/>
            <person name="Weisblat D.A."/>
            <person name="Putnam N.H."/>
            <person name="Grigoriev I.V."/>
            <person name="Rokhsar D.S."/>
        </authorList>
    </citation>
    <scope>NUCLEOTIDE SEQUENCE</scope>
</reference>
<gene>
    <name evidence="3" type="primary">20195435</name>
    <name evidence="2" type="ORF">HELRODRAFT_113546</name>
</gene>
<dbReference type="PANTHER" id="PTHR15949">
    <property type="entry name" value="TESTIS-EXPRESSED PROTEIN 264"/>
    <property type="match status" value="1"/>
</dbReference>
<dbReference type="GO" id="GO:0005634">
    <property type="term" value="C:nucleus"/>
    <property type="evidence" value="ECO:0000318"/>
    <property type="project" value="GO_Central"/>
</dbReference>
<keyword evidence="1" id="KW-0472">Membrane</keyword>
<evidence type="ECO:0000256" key="1">
    <source>
        <dbReference type="SAM" id="Phobius"/>
    </source>
</evidence>
<dbReference type="GO" id="GO:0005657">
    <property type="term" value="C:replication fork"/>
    <property type="evidence" value="ECO:0000318"/>
    <property type="project" value="GO_Central"/>
</dbReference>
<dbReference type="OrthoDB" id="2140079at2759"/>
<dbReference type="EMBL" id="AMQM01005702">
    <property type="status" value="NOT_ANNOTATED_CDS"/>
    <property type="molecule type" value="Genomic_DNA"/>
</dbReference>
<name>T1EFT3_HELRO</name>
<protein>
    <submittedName>
        <fullName evidence="2 3">Uncharacterized protein</fullName>
    </submittedName>
</protein>
<dbReference type="AlphaFoldDB" id="T1EFT3"/>
<dbReference type="CTD" id="20195435"/>
<dbReference type="GO" id="GO:0000421">
    <property type="term" value="C:autophagosome membrane"/>
    <property type="evidence" value="ECO:0000318"/>
    <property type="project" value="GO_Central"/>
</dbReference>
<reference evidence="3" key="3">
    <citation type="submission" date="2015-06" db="UniProtKB">
        <authorList>
            <consortium name="EnsemblMetazoa"/>
        </authorList>
    </citation>
    <scope>IDENTIFICATION</scope>
</reference>
<dbReference type="Proteomes" id="UP000015101">
    <property type="component" value="Unassembled WGS sequence"/>
</dbReference>
<reference evidence="2 4" key="2">
    <citation type="journal article" date="2013" name="Nature">
        <title>Insights into bilaterian evolution from three spiralian genomes.</title>
        <authorList>
            <person name="Simakov O."/>
            <person name="Marletaz F."/>
            <person name="Cho S.J."/>
            <person name="Edsinger-Gonzales E."/>
            <person name="Havlak P."/>
            <person name="Hellsten U."/>
            <person name="Kuo D.H."/>
            <person name="Larsson T."/>
            <person name="Lv J."/>
            <person name="Arendt D."/>
            <person name="Savage R."/>
            <person name="Osoegawa K."/>
            <person name="de Jong P."/>
            <person name="Grimwood J."/>
            <person name="Chapman J.A."/>
            <person name="Shapiro H."/>
            <person name="Aerts A."/>
            <person name="Otillar R.P."/>
            <person name="Terry A.Y."/>
            <person name="Boore J.L."/>
            <person name="Grigoriev I.V."/>
            <person name="Lindberg D.R."/>
            <person name="Seaver E.C."/>
            <person name="Weisblat D.A."/>
            <person name="Putnam N.H."/>
            <person name="Rokhsar D.S."/>
        </authorList>
    </citation>
    <scope>NUCLEOTIDE SEQUENCE</scope>
</reference>
<dbReference type="eggNOG" id="ENOG502S3D1">
    <property type="taxonomic scope" value="Eukaryota"/>
</dbReference>
<dbReference type="GO" id="GO:0005789">
    <property type="term" value="C:endoplasmic reticulum membrane"/>
    <property type="evidence" value="ECO:0000318"/>
    <property type="project" value="GO_Central"/>
</dbReference>
<sequence>MDVFFWLVVGILLLVILLLGTIFFLVLYAGLLYNVEVGVGEPPVQNFVGFYKSGTGAYRNSSAVFTEACSIAPTLSTFGVFYDDPKLIEESKLRWISGSVVPKNLMEDGKYEEEMDKLTQNGFKMFEFPSVSSVVKADFPFNTDLSVIIGAYRVYPKLSHFVQEHKLKAFPYIEFYKSGKIHYYAPLEKNLDFYVPGIDPAANCHPYKNE</sequence>
<dbReference type="PANTHER" id="PTHR15949:SF3">
    <property type="entry name" value="TESTIS-EXPRESSED PROTEIN 264"/>
    <property type="match status" value="1"/>
</dbReference>
<keyword evidence="4" id="KW-1185">Reference proteome</keyword>
<dbReference type="GeneID" id="20195435"/>
<keyword evidence="1" id="KW-1133">Transmembrane helix</keyword>
<organism evidence="3 4">
    <name type="scientific">Helobdella robusta</name>
    <name type="common">Californian leech</name>
    <dbReference type="NCBI Taxonomy" id="6412"/>
    <lineage>
        <taxon>Eukaryota</taxon>
        <taxon>Metazoa</taxon>
        <taxon>Spiralia</taxon>
        <taxon>Lophotrochozoa</taxon>
        <taxon>Annelida</taxon>
        <taxon>Clitellata</taxon>
        <taxon>Hirudinea</taxon>
        <taxon>Rhynchobdellida</taxon>
        <taxon>Glossiphoniidae</taxon>
        <taxon>Helobdella</taxon>
    </lineage>
</organism>
<keyword evidence="1" id="KW-0812">Transmembrane</keyword>
<dbReference type="HOGENOM" id="CLU_077435_1_0_1"/>
<dbReference type="KEGG" id="hro:HELRODRAFT_113546"/>
<proteinExistence type="predicted"/>